<name>A0A841RJ05_9SPIO</name>
<dbReference type="AlphaFoldDB" id="A0A841RJ05"/>
<evidence type="ECO:0000313" key="1">
    <source>
        <dbReference type="EMBL" id="MBB6482282.1"/>
    </source>
</evidence>
<accession>A0A841RJ05</accession>
<comment type="caution">
    <text evidence="1">The sequence shown here is derived from an EMBL/GenBank/DDBJ whole genome shotgun (WGS) entry which is preliminary data.</text>
</comment>
<organism evidence="1 2">
    <name type="scientific">Spirochaeta isovalerica</name>
    <dbReference type="NCBI Taxonomy" id="150"/>
    <lineage>
        <taxon>Bacteria</taxon>
        <taxon>Pseudomonadati</taxon>
        <taxon>Spirochaetota</taxon>
        <taxon>Spirochaetia</taxon>
        <taxon>Spirochaetales</taxon>
        <taxon>Spirochaetaceae</taxon>
        <taxon>Spirochaeta</taxon>
    </lineage>
</organism>
<evidence type="ECO:0000313" key="2">
    <source>
        <dbReference type="Proteomes" id="UP000587760"/>
    </source>
</evidence>
<evidence type="ECO:0008006" key="3">
    <source>
        <dbReference type="Google" id="ProtNLM"/>
    </source>
</evidence>
<sequence length="218" mass="25794">MEWVECLLPVYNKDSDDKIVQIINYISPILVHNYISKLLIDLRESLNFSINKVKIKKFLKNKGINTLKDLAELILIRESSDIEELYSLLDSNILLIDRIKYFQGIFKKPTRVKSRLVSHERRLKWQIQRIYRARNLIIHSGKTPYQLETLIENLHYYFDTLMNVCISNLAENDEYKTITDIVNHYSIKKCAYYNFLDSIKKEEINSENISSILSISQI</sequence>
<dbReference type="RefSeq" id="WP_184748514.1">
    <property type="nucleotide sequence ID" value="NZ_JACHGJ010000010.1"/>
</dbReference>
<gene>
    <name evidence="1" type="ORF">HNR50_003971</name>
</gene>
<proteinExistence type="predicted"/>
<dbReference type="Proteomes" id="UP000587760">
    <property type="component" value="Unassembled WGS sequence"/>
</dbReference>
<dbReference type="EMBL" id="JACHGJ010000010">
    <property type="protein sequence ID" value="MBB6482282.1"/>
    <property type="molecule type" value="Genomic_DNA"/>
</dbReference>
<reference evidence="1 2" key="1">
    <citation type="submission" date="2020-08" db="EMBL/GenBank/DDBJ databases">
        <title>Genomic Encyclopedia of Type Strains, Phase IV (KMG-IV): sequencing the most valuable type-strain genomes for metagenomic binning, comparative biology and taxonomic classification.</title>
        <authorList>
            <person name="Goeker M."/>
        </authorList>
    </citation>
    <scope>NUCLEOTIDE SEQUENCE [LARGE SCALE GENOMIC DNA]</scope>
    <source>
        <strain evidence="1 2">DSM 2461</strain>
    </source>
</reference>
<protein>
    <recommendedName>
        <fullName evidence="3">Apea-like HEPN domain-containing protein</fullName>
    </recommendedName>
</protein>
<keyword evidence="2" id="KW-1185">Reference proteome</keyword>